<protein>
    <recommendedName>
        <fullName evidence="4">B box-type domain-containing protein</fullName>
    </recommendedName>
</protein>
<evidence type="ECO:0000256" key="2">
    <source>
        <dbReference type="ARBA" id="ARBA00022833"/>
    </source>
</evidence>
<keyword evidence="1 3" id="KW-0479">Metal-binding</keyword>
<dbReference type="EMBL" id="JAHRIP010000988">
    <property type="protein sequence ID" value="MEQ2279945.1"/>
    <property type="molecule type" value="Genomic_DNA"/>
</dbReference>
<keyword evidence="6" id="KW-1185">Reference proteome</keyword>
<proteinExistence type="predicted"/>
<dbReference type="Proteomes" id="UP001469553">
    <property type="component" value="Unassembled WGS sequence"/>
</dbReference>
<name>A0ABV0XER1_9TELE</name>
<accession>A0ABV0XER1</accession>
<evidence type="ECO:0000256" key="3">
    <source>
        <dbReference type="PROSITE-ProRule" id="PRU00024"/>
    </source>
</evidence>
<feature type="non-terminal residue" evidence="5">
    <location>
        <position position="1"/>
    </location>
</feature>
<keyword evidence="1 3" id="KW-0863">Zinc-finger</keyword>
<evidence type="ECO:0000313" key="6">
    <source>
        <dbReference type="Proteomes" id="UP001469553"/>
    </source>
</evidence>
<sequence length="94" mass="10687">QLTNSRLAVCLDGCGALAFAASLWRKSSHIYRKSTKLGSEEAAFECNDCQTLQCVRCEVELHHQEHLRNHDRVPVGPGHVPYCDNCKETYPQWE</sequence>
<comment type="caution">
    <text evidence="5">The sequence shown here is derived from an EMBL/GenBank/DDBJ whole genome shotgun (WGS) entry which is preliminary data.</text>
</comment>
<organism evidence="5 6">
    <name type="scientific">Ameca splendens</name>
    <dbReference type="NCBI Taxonomy" id="208324"/>
    <lineage>
        <taxon>Eukaryota</taxon>
        <taxon>Metazoa</taxon>
        <taxon>Chordata</taxon>
        <taxon>Craniata</taxon>
        <taxon>Vertebrata</taxon>
        <taxon>Euteleostomi</taxon>
        <taxon>Actinopterygii</taxon>
        <taxon>Neopterygii</taxon>
        <taxon>Teleostei</taxon>
        <taxon>Neoteleostei</taxon>
        <taxon>Acanthomorphata</taxon>
        <taxon>Ovalentaria</taxon>
        <taxon>Atherinomorphae</taxon>
        <taxon>Cyprinodontiformes</taxon>
        <taxon>Goodeidae</taxon>
        <taxon>Ameca</taxon>
    </lineage>
</organism>
<dbReference type="PROSITE" id="PS50119">
    <property type="entry name" value="ZF_BBOX"/>
    <property type="match status" value="1"/>
</dbReference>
<feature type="domain" description="B box-type" evidence="4">
    <location>
        <begin position="39"/>
        <end position="75"/>
    </location>
</feature>
<evidence type="ECO:0000313" key="5">
    <source>
        <dbReference type="EMBL" id="MEQ2279945.1"/>
    </source>
</evidence>
<evidence type="ECO:0000259" key="4">
    <source>
        <dbReference type="PROSITE" id="PS50119"/>
    </source>
</evidence>
<evidence type="ECO:0000256" key="1">
    <source>
        <dbReference type="ARBA" id="ARBA00022771"/>
    </source>
</evidence>
<keyword evidence="2" id="KW-0862">Zinc</keyword>
<gene>
    <name evidence="5" type="ORF">AMECASPLE_014511</name>
</gene>
<reference evidence="5 6" key="1">
    <citation type="submission" date="2021-06" db="EMBL/GenBank/DDBJ databases">
        <authorList>
            <person name="Palmer J.M."/>
        </authorList>
    </citation>
    <scope>NUCLEOTIDE SEQUENCE [LARGE SCALE GENOMIC DNA]</scope>
    <source>
        <strain evidence="5 6">AS_MEX2019</strain>
        <tissue evidence="5">Muscle</tissue>
    </source>
</reference>
<dbReference type="InterPro" id="IPR000315">
    <property type="entry name" value="Znf_B-box"/>
</dbReference>